<evidence type="ECO:0000256" key="1">
    <source>
        <dbReference type="ARBA" id="ARBA00022801"/>
    </source>
</evidence>
<feature type="binding site" evidence="2">
    <location>
        <position position="101"/>
    </location>
    <ligand>
        <name>Mn(2+)</name>
        <dbReference type="ChEBI" id="CHEBI:29035"/>
        <label>2</label>
    </ligand>
</feature>
<dbReference type="NCBIfam" id="TIGR01891">
    <property type="entry name" value="amidohydrolases"/>
    <property type="match status" value="1"/>
</dbReference>
<feature type="domain" description="Peptidase M20 dimerisation" evidence="3">
    <location>
        <begin position="186"/>
        <end position="279"/>
    </location>
</feature>
<keyword evidence="2" id="KW-0479">Metal-binding</keyword>
<accession>A0AAV4LHH8</accession>
<evidence type="ECO:0000259" key="3">
    <source>
        <dbReference type="Pfam" id="PF07687"/>
    </source>
</evidence>
<dbReference type="PANTHER" id="PTHR11014">
    <property type="entry name" value="PEPTIDASE M20 FAMILY MEMBER"/>
    <property type="match status" value="1"/>
</dbReference>
<dbReference type="SUPFAM" id="SSF55031">
    <property type="entry name" value="Bacterial exopeptidase dimerisation domain"/>
    <property type="match status" value="1"/>
</dbReference>
<organism evidence="4 5">
    <name type="scientific">Collibacillus ludicampi</name>
    <dbReference type="NCBI Taxonomy" id="2771369"/>
    <lineage>
        <taxon>Bacteria</taxon>
        <taxon>Bacillati</taxon>
        <taxon>Bacillota</taxon>
        <taxon>Bacilli</taxon>
        <taxon>Bacillales</taxon>
        <taxon>Alicyclobacillaceae</taxon>
        <taxon>Collibacillus</taxon>
    </lineage>
</organism>
<dbReference type="CDD" id="cd03886">
    <property type="entry name" value="M20_Acy1"/>
    <property type="match status" value="1"/>
</dbReference>
<comment type="caution">
    <text evidence="4">The sequence shown here is derived from an EMBL/GenBank/DDBJ whole genome shotgun (WGS) entry which is preliminary data.</text>
</comment>
<dbReference type="PIRSF" id="PIRSF005962">
    <property type="entry name" value="Pept_M20D_amidohydro"/>
    <property type="match status" value="1"/>
</dbReference>
<comment type="cofactor">
    <cofactor evidence="2">
        <name>Mn(2+)</name>
        <dbReference type="ChEBI" id="CHEBI:29035"/>
    </cofactor>
    <text evidence="2">The Mn(2+) ion enhances activity.</text>
</comment>
<name>A0AAV4LHH8_9BACL</name>
<keyword evidence="2" id="KW-0464">Manganese</keyword>
<keyword evidence="5" id="KW-1185">Reference proteome</keyword>
<dbReference type="Gene3D" id="3.30.70.360">
    <property type="match status" value="1"/>
</dbReference>
<dbReference type="EMBL" id="BOQE01000001">
    <property type="protein sequence ID" value="GIM47201.1"/>
    <property type="molecule type" value="Genomic_DNA"/>
</dbReference>
<keyword evidence="1 4" id="KW-0378">Hydrolase</keyword>
<dbReference type="AlphaFoldDB" id="A0AAV4LHH8"/>
<dbReference type="FunFam" id="3.30.70.360:FF:000001">
    <property type="entry name" value="N-acetyldiaminopimelate deacetylase"/>
    <property type="match status" value="1"/>
</dbReference>
<feature type="binding site" evidence="2">
    <location>
        <position position="163"/>
    </location>
    <ligand>
        <name>Mn(2+)</name>
        <dbReference type="ChEBI" id="CHEBI:29035"/>
        <label>2</label>
    </ligand>
</feature>
<proteinExistence type="predicted"/>
<feature type="binding site" evidence="2">
    <location>
        <position position="362"/>
    </location>
    <ligand>
        <name>Mn(2+)</name>
        <dbReference type="ChEBI" id="CHEBI:29035"/>
        <label>2</label>
    </ligand>
</feature>
<dbReference type="GO" id="GO:0019877">
    <property type="term" value="P:diaminopimelate biosynthetic process"/>
    <property type="evidence" value="ECO:0007669"/>
    <property type="project" value="UniProtKB-ARBA"/>
</dbReference>
<dbReference type="RefSeq" id="WP_282200214.1">
    <property type="nucleotide sequence ID" value="NZ_BOQE01000001.1"/>
</dbReference>
<evidence type="ECO:0000313" key="5">
    <source>
        <dbReference type="Proteomes" id="UP001057291"/>
    </source>
</evidence>
<dbReference type="InterPro" id="IPR011650">
    <property type="entry name" value="Peptidase_M20_dimer"/>
</dbReference>
<dbReference type="GO" id="GO:0046872">
    <property type="term" value="F:metal ion binding"/>
    <property type="evidence" value="ECO:0007669"/>
    <property type="project" value="UniProtKB-KW"/>
</dbReference>
<dbReference type="InterPro" id="IPR017439">
    <property type="entry name" value="Amidohydrolase"/>
</dbReference>
<gene>
    <name evidence="4" type="ORF">DNHGIG_27500</name>
</gene>
<dbReference type="Proteomes" id="UP001057291">
    <property type="component" value="Unassembled WGS sequence"/>
</dbReference>
<dbReference type="SUPFAM" id="SSF53187">
    <property type="entry name" value="Zn-dependent exopeptidases"/>
    <property type="match status" value="1"/>
</dbReference>
<dbReference type="PANTHER" id="PTHR11014:SF63">
    <property type="entry name" value="METALLOPEPTIDASE, PUTATIVE (AFU_ORTHOLOGUE AFUA_6G09600)-RELATED"/>
    <property type="match status" value="1"/>
</dbReference>
<protein>
    <submittedName>
        <fullName evidence="4">Hydrolase</fullName>
    </submittedName>
</protein>
<dbReference type="Pfam" id="PF01546">
    <property type="entry name" value="Peptidase_M20"/>
    <property type="match status" value="1"/>
</dbReference>
<dbReference type="GO" id="GO:0050118">
    <property type="term" value="F:N-acetyldiaminopimelate deacetylase activity"/>
    <property type="evidence" value="ECO:0007669"/>
    <property type="project" value="UniProtKB-ARBA"/>
</dbReference>
<feature type="binding site" evidence="2">
    <location>
        <position position="137"/>
    </location>
    <ligand>
        <name>Mn(2+)</name>
        <dbReference type="ChEBI" id="CHEBI:29035"/>
        <label>2</label>
    </ligand>
</feature>
<evidence type="ECO:0000256" key="2">
    <source>
        <dbReference type="PIRSR" id="PIRSR005962-1"/>
    </source>
</evidence>
<dbReference type="Pfam" id="PF07687">
    <property type="entry name" value="M20_dimer"/>
    <property type="match status" value="1"/>
</dbReference>
<dbReference type="Gene3D" id="3.40.630.10">
    <property type="entry name" value="Zn peptidases"/>
    <property type="match status" value="1"/>
</dbReference>
<dbReference type="InterPro" id="IPR036264">
    <property type="entry name" value="Bact_exopeptidase_dim_dom"/>
</dbReference>
<sequence length="392" mass="43245">MESVELQESLVQQLYQIRRHLHQYPELSFQEFATCDFLCSRLNEWGIPYKRVGDTGVVVDIVGENGKGLHIGLRADMDALPIQEKTGLPFSSLNNGVMHACGHDGHMTILLGTVYQLYQRKNMFRGRVRCIFQPGEEADGAAEKMIEQGVLSHPPIDEMLALHLWPHLPFGTVGVRYGAMTASCDTFAIEIEGKGGHSARPHQAIDAIAVSGNVLQGISYLVMKETNPVDPVVVHVGKILGGTATNIVADRVIMEGTTRAVSKETREKVKERLVELVEQMVTSFGAKAKVTYSEGHPPVINDREVTRAFVESVEELLGAEAVHILTEPSMGADDFGAFAERVPSTYFRLGICREGVPCHDLHHPAFQFDEKIIPLGVKILTHSVFKRLTEGV</sequence>
<reference evidence="4" key="1">
    <citation type="journal article" date="2023" name="Int. J. Syst. Evol. Microbiol.">
        <title>Collibacillus ludicampi gen. nov., sp. nov., a new soil bacterium of the family Alicyclobacillaceae.</title>
        <authorList>
            <person name="Jojima T."/>
            <person name="Ioku Y."/>
            <person name="Fukuta Y."/>
            <person name="Shirasaka N."/>
            <person name="Matsumura Y."/>
            <person name="Mori M."/>
        </authorList>
    </citation>
    <scope>NUCLEOTIDE SEQUENCE</scope>
    <source>
        <strain evidence="4">TP075</strain>
    </source>
</reference>
<feature type="binding site" evidence="2">
    <location>
        <position position="103"/>
    </location>
    <ligand>
        <name>Mn(2+)</name>
        <dbReference type="ChEBI" id="CHEBI:29035"/>
        <label>2</label>
    </ligand>
</feature>
<dbReference type="InterPro" id="IPR002933">
    <property type="entry name" value="Peptidase_M20"/>
</dbReference>
<evidence type="ECO:0000313" key="4">
    <source>
        <dbReference type="EMBL" id="GIM47201.1"/>
    </source>
</evidence>